<dbReference type="EMBL" id="JAUOZU010000005">
    <property type="protein sequence ID" value="MDO6963449.1"/>
    <property type="molecule type" value="Genomic_DNA"/>
</dbReference>
<proteinExistence type="predicted"/>
<evidence type="ECO:0000259" key="3">
    <source>
        <dbReference type="Pfam" id="PF05170"/>
    </source>
</evidence>
<name>A0ABT8YIM7_9HYPH</name>
<feature type="region of interest" description="Disordered" evidence="1">
    <location>
        <begin position="1165"/>
        <end position="1210"/>
    </location>
</feature>
<accession>A0ABT8YIM7</accession>
<dbReference type="PIRSF" id="PIRSF034039">
    <property type="entry name" value="UCP034039"/>
    <property type="match status" value="1"/>
</dbReference>
<evidence type="ECO:0000313" key="5">
    <source>
        <dbReference type="Proteomes" id="UP001174932"/>
    </source>
</evidence>
<gene>
    <name evidence="4" type="ORF">Q4481_05735</name>
</gene>
<evidence type="ECO:0000256" key="2">
    <source>
        <dbReference type="SAM" id="Phobius"/>
    </source>
</evidence>
<keyword evidence="5" id="KW-1185">Reference proteome</keyword>
<keyword evidence="2" id="KW-1133">Transmembrane helix</keyword>
<reference evidence="4" key="2">
    <citation type="submission" date="2023-07" db="EMBL/GenBank/DDBJ databases">
        <authorList>
            <person name="Shen H."/>
        </authorList>
    </citation>
    <scope>NUCLEOTIDE SEQUENCE</scope>
    <source>
        <strain evidence="4">TNR-22</strain>
    </source>
</reference>
<dbReference type="PANTHER" id="PTHR30441:SF4">
    <property type="entry name" value="PROTEIN ASMA"/>
    <property type="match status" value="1"/>
</dbReference>
<sequence>MLSRIFIVVGGLLAVALFVALIGPYFIDWTGFRQDFENQASRIIGKKVVVHGTVDARLLPFPSVTMTDVRIGEAENGEALVTAESFSMESELAPFLSGQARIYNMRIEQPKLRLELGEDGRLDWVRTGTPQIPASSVTLENVSVTGGEILFIDRQTGRNRHVTGLNLNVSARTLAGPWSVNGTGAIDGKTGRFVLNTGIPEAGKLLVKLRLAPDDPAVVTDLDGTLALAGDRPQYVGKFRLRGQSRSEGATTGEETAERKSASPRVAGDFELMNDRLHIPAYEFSVGNPDDPYIVTGEATIDAGRNPEFLLTAEGHQIDLSQFGQQSDGTSDAQPVAFADRVRALLTIAADIPIPALPGEAKIRLPGLVTNGTTIRDITLTMHPDKDGWLIDKAEAQLPGRTTLSAAGRLALGETKSFIGDLLIGSQQPSGFADWVTGDVPESIRKLKTAGFSAKVNLTPDLQRFEDLEIVMGAANLRGRLERQIAEDGMPALSVDLKGNDFDLDTIRALGGLMTGEKYTGTLLGHRIAAKLKIDHFSAFGLEASGLDTAFSLSEGAVSELRLDLADFYGATIHSTGGIASLAGTPKGEAQIAFKSKDPTAFLAFLKSRIRAHPALARLVANASYFTDSDMNLKLRLGLGDWPVEANLEGTARGTRVAAKLAAQTLNLADSGGLSLDATVENPQAWILLGQMGLPTMPFDADEDSRIVLKLSQAPESEPQVSLTYSSSTTSLSVEGQAALDAARFLEGSYAVELDSGDLAPYLLMTGLTPPRITEGLPARLTANVYVQPEGIGVESLDADLDGNKIAGILSIDRRMAKPTFAGELTASTLDLAWLSETVFGQVVDPLSGGLSSTPFLKNQTLPFNTDLALSGDTLHLGTLGDVTAFRTRLALKDGRITLSDASGKFSTGTFSGRAEFGNTEGNGFFRSRIDIRQARFSTALWQVADKPALQATADLSLVLDASGTSTASMLNNATGSGTLTLGKATINGLNGKLLPSLLAFADATDGDVTDAKLRAEVDKSLFQGSITLDRIDLPFALAAGKFRATDLHGSNEDLSFGGEVDLAIDPATIDANLALTYAAGDNALAGADPTIALHWKGALYSPDRRIDLTAMTGFLSLRKFEQERRRVEILQQNIAEKQRLRREAALYRARNAERQRLKLEEEAAEKARREAEALKRQQELEAKDPAAPAVNPDKADPAIEIPPLDQPIQ</sequence>
<dbReference type="Proteomes" id="UP001174932">
    <property type="component" value="Unassembled WGS sequence"/>
</dbReference>
<keyword evidence="2" id="KW-0472">Membrane</keyword>
<protein>
    <submittedName>
        <fullName evidence="4">AsmA family protein</fullName>
    </submittedName>
</protein>
<dbReference type="RefSeq" id="WP_304375356.1">
    <property type="nucleotide sequence ID" value="NZ_JAUOZU010000005.1"/>
</dbReference>
<keyword evidence="2" id="KW-0812">Transmembrane</keyword>
<feature type="compositionally biased region" description="Basic and acidic residues" evidence="1">
    <location>
        <begin position="1165"/>
        <end position="1185"/>
    </location>
</feature>
<reference evidence="4" key="1">
    <citation type="journal article" date="2015" name="Int. J. Syst. Evol. Microbiol.">
        <title>Rhizobium alvei sp. nov., isolated from a freshwater river.</title>
        <authorList>
            <person name="Sheu S.Y."/>
            <person name="Huang H.W."/>
            <person name="Young C.C."/>
            <person name="Chen W.M."/>
        </authorList>
    </citation>
    <scope>NUCLEOTIDE SEQUENCE</scope>
    <source>
        <strain evidence="4">TNR-22</strain>
    </source>
</reference>
<dbReference type="InterPro" id="IPR017023">
    <property type="entry name" value="UCP034039"/>
</dbReference>
<dbReference type="PANTHER" id="PTHR30441">
    <property type="entry name" value="DUF748 DOMAIN-CONTAINING PROTEIN"/>
    <property type="match status" value="1"/>
</dbReference>
<dbReference type="InterPro" id="IPR052894">
    <property type="entry name" value="AsmA-related"/>
</dbReference>
<evidence type="ECO:0000256" key="1">
    <source>
        <dbReference type="SAM" id="MobiDB-lite"/>
    </source>
</evidence>
<evidence type="ECO:0000313" key="4">
    <source>
        <dbReference type="EMBL" id="MDO6963449.1"/>
    </source>
</evidence>
<dbReference type="InterPro" id="IPR007844">
    <property type="entry name" value="AsmA"/>
</dbReference>
<feature type="region of interest" description="Disordered" evidence="1">
    <location>
        <begin position="242"/>
        <end position="264"/>
    </location>
</feature>
<dbReference type="Pfam" id="PF05170">
    <property type="entry name" value="AsmA"/>
    <property type="match status" value="1"/>
</dbReference>
<feature type="transmembrane region" description="Helical" evidence="2">
    <location>
        <begin position="5"/>
        <end position="27"/>
    </location>
</feature>
<organism evidence="4 5">
    <name type="scientific">Rhizobium alvei</name>
    <dbReference type="NCBI Taxonomy" id="1132659"/>
    <lineage>
        <taxon>Bacteria</taxon>
        <taxon>Pseudomonadati</taxon>
        <taxon>Pseudomonadota</taxon>
        <taxon>Alphaproteobacteria</taxon>
        <taxon>Hyphomicrobiales</taxon>
        <taxon>Rhizobiaceae</taxon>
        <taxon>Rhizobium/Agrobacterium group</taxon>
        <taxon>Rhizobium</taxon>
    </lineage>
</organism>
<comment type="caution">
    <text evidence="4">The sequence shown here is derived from an EMBL/GenBank/DDBJ whole genome shotgun (WGS) entry which is preliminary data.</text>
</comment>
<feature type="domain" description="AsmA" evidence="3">
    <location>
        <begin position="6"/>
        <end position="183"/>
    </location>
</feature>